<keyword evidence="8" id="KW-0472">Membrane</keyword>
<feature type="domain" description="Cyclic nucleotide-binding" evidence="10">
    <location>
        <begin position="18"/>
        <end position="120"/>
    </location>
</feature>
<evidence type="ECO:0000256" key="8">
    <source>
        <dbReference type="ARBA" id="ARBA00023136"/>
    </source>
</evidence>
<comment type="subcellular location">
    <subcellularLocation>
        <location evidence="1">Membrane</location>
    </subcellularLocation>
</comment>
<dbReference type="CDD" id="cd00038">
    <property type="entry name" value="CAP_ED"/>
    <property type="match status" value="1"/>
</dbReference>
<protein>
    <submittedName>
        <fullName evidence="12">Cyclic nucleotide-binding domain-containing protein</fullName>
    </submittedName>
</protein>
<evidence type="ECO:0000256" key="1">
    <source>
        <dbReference type="ARBA" id="ARBA00004370"/>
    </source>
</evidence>
<evidence type="ECO:0000256" key="4">
    <source>
        <dbReference type="ARBA" id="ARBA00022801"/>
    </source>
</evidence>
<dbReference type="InterPro" id="IPR050301">
    <property type="entry name" value="NTE"/>
</dbReference>
<dbReference type="PROSITE" id="PS51635">
    <property type="entry name" value="PNPLA"/>
    <property type="match status" value="1"/>
</dbReference>
<dbReference type="InterPro" id="IPR014710">
    <property type="entry name" value="RmlC-like_jellyroll"/>
</dbReference>
<feature type="domain" description="PNPLA" evidence="11">
    <location>
        <begin position="316"/>
        <end position="477"/>
    </location>
</feature>
<dbReference type="SMART" id="SM00100">
    <property type="entry name" value="cNMP"/>
    <property type="match status" value="1"/>
</dbReference>
<gene>
    <name evidence="12" type="ORF">ESA94_18985</name>
</gene>
<evidence type="ECO:0000256" key="2">
    <source>
        <dbReference type="ARBA" id="ARBA00006636"/>
    </source>
</evidence>
<dbReference type="PANTHER" id="PTHR14226">
    <property type="entry name" value="NEUROPATHY TARGET ESTERASE/SWISS CHEESE D.MELANOGASTER"/>
    <property type="match status" value="1"/>
</dbReference>
<dbReference type="GO" id="GO:0016020">
    <property type="term" value="C:membrane"/>
    <property type="evidence" value="ECO:0007669"/>
    <property type="project" value="UniProtKB-SubCell"/>
</dbReference>
<organism evidence="12 13">
    <name type="scientific">Lacibacter luteus</name>
    <dbReference type="NCBI Taxonomy" id="2508719"/>
    <lineage>
        <taxon>Bacteria</taxon>
        <taxon>Pseudomonadati</taxon>
        <taxon>Bacteroidota</taxon>
        <taxon>Chitinophagia</taxon>
        <taxon>Chitinophagales</taxon>
        <taxon>Chitinophagaceae</taxon>
        <taxon>Lacibacter</taxon>
    </lineage>
</organism>
<keyword evidence="5 9" id="KW-0442">Lipid degradation</keyword>
<name>A0A4Q1CES9_9BACT</name>
<dbReference type="SUPFAM" id="SSF51206">
    <property type="entry name" value="cAMP-binding domain-like"/>
    <property type="match status" value="1"/>
</dbReference>
<dbReference type="GO" id="GO:0004622">
    <property type="term" value="F:phosphatidylcholine lysophospholipase activity"/>
    <property type="evidence" value="ECO:0007669"/>
    <property type="project" value="UniProtKB-ARBA"/>
</dbReference>
<dbReference type="OrthoDB" id="9770965at2"/>
<dbReference type="InterPro" id="IPR000595">
    <property type="entry name" value="cNMP-bd_dom"/>
</dbReference>
<comment type="caution">
    <text evidence="12">The sequence shown here is derived from an EMBL/GenBank/DDBJ whole genome shotgun (WGS) entry which is preliminary data.</text>
</comment>
<sequence length="592" mass="66518">MNSSTESKLLSQQSLRRLFGEMNDEQLETILSFTNILEFKTGEYVFQQGGRGHSFYIVLSGRFRAMQKKEEGIFILGDISAGEPIGEISLFTREPHSASVMALRKSSLLQLDDAAYLQLVQQFPSFANSITRFIIERLKRNAHQTKMDAAPKNIAVVNLQPSNDVSEYTAAIEQQLLTMGFAINIYDHQSYTEDDTHSRFDDMEKYAGLNFLVCDIEHPGWARQCIAYCDLVIIATDFKAESPLYSIEKELGLYSGNELNRKMYLLLLHEEDAALPYDTGRWLKDRPVALHLHLRKRNAADTRRFCRIITHQAVGLVLGGGGARGFAHIGAARALMEQGIEFDFIGGTSAGAVYGAGLSYFDFNYEQIQSVCKKAGESKLTSNDLTLPVVSLMSGKKIRKFLSEMYSDSHLEDLWVNTYCVSTDFSNATLKVHESGLTSQQVAASMAIPGVFPPVIINRHLHIDGGVIDNLPVEAMYKKPVRHIIAVSLSAEDSPEIDLPEIPSSWNLFWNKLTNADGHQLPGLSSILVNSITINSRHRQESSKPHVSVFLELDLKEFKFLDWENWQQLIEKGYAQTKQQIETTALAAQFWK</sequence>
<evidence type="ECO:0000256" key="7">
    <source>
        <dbReference type="ARBA" id="ARBA00023098"/>
    </source>
</evidence>
<keyword evidence="7 9" id="KW-0443">Lipid metabolism</keyword>
<evidence type="ECO:0000256" key="9">
    <source>
        <dbReference type="PROSITE-ProRule" id="PRU01161"/>
    </source>
</evidence>
<dbReference type="InterPro" id="IPR002641">
    <property type="entry name" value="PNPLA_dom"/>
</dbReference>
<dbReference type="RefSeq" id="WP_129132527.1">
    <property type="nucleotide sequence ID" value="NZ_SDHW01000007.1"/>
</dbReference>
<dbReference type="Pfam" id="PF24179">
    <property type="entry name" value="NTE_Ploop"/>
    <property type="match status" value="1"/>
</dbReference>
<dbReference type="CDD" id="cd07205">
    <property type="entry name" value="Pat_PNPLA6_PNPLA7_NTE1_like"/>
    <property type="match status" value="1"/>
</dbReference>
<dbReference type="InterPro" id="IPR018490">
    <property type="entry name" value="cNMP-bd_dom_sf"/>
</dbReference>
<evidence type="ECO:0000259" key="11">
    <source>
        <dbReference type="PROSITE" id="PS51635"/>
    </source>
</evidence>
<dbReference type="Pfam" id="PF00027">
    <property type="entry name" value="cNMP_binding"/>
    <property type="match status" value="1"/>
</dbReference>
<keyword evidence="3" id="KW-0812">Transmembrane</keyword>
<dbReference type="Gene3D" id="3.40.1090.10">
    <property type="entry name" value="Cytosolic phospholipase A2 catalytic domain"/>
    <property type="match status" value="1"/>
</dbReference>
<reference evidence="12 13" key="1">
    <citation type="submission" date="2019-01" db="EMBL/GenBank/DDBJ databases">
        <title>Lacibacter sp. strain TTM-7.</title>
        <authorList>
            <person name="Chen W.-M."/>
        </authorList>
    </citation>
    <scope>NUCLEOTIDE SEQUENCE [LARGE SCALE GENOMIC DNA]</scope>
    <source>
        <strain evidence="12 13">TTM-7</strain>
    </source>
</reference>
<evidence type="ECO:0000313" key="12">
    <source>
        <dbReference type="EMBL" id="RXK58098.1"/>
    </source>
</evidence>
<dbReference type="Proteomes" id="UP000290204">
    <property type="component" value="Unassembled WGS sequence"/>
</dbReference>
<dbReference type="AlphaFoldDB" id="A0A4Q1CES9"/>
<evidence type="ECO:0000256" key="5">
    <source>
        <dbReference type="ARBA" id="ARBA00022963"/>
    </source>
</evidence>
<feature type="active site" description="Proton acceptor" evidence="9">
    <location>
        <position position="464"/>
    </location>
</feature>
<dbReference type="PANTHER" id="PTHR14226:SF29">
    <property type="entry name" value="NEUROPATHY TARGET ESTERASE SWS"/>
    <property type="match status" value="1"/>
</dbReference>
<feature type="short sequence motif" description="DGA/G" evidence="9">
    <location>
        <begin position="464"/>
        <end position="466"/>
    </location>
</feature>
<dbReference type="Pfam" id="PF01734">
    <property type="entry name" value="Patatin"/>
    <property type="match status" value="1"/>
</dbReference>
<dbReference type="SUPFAM" id="SSF52151">
    <property type="entry name" value="FabD/lysophospholipase-like"/>
    <property type="match status" value="1"/>
</dbReference>
<feature type="short sequence motif" description="GXGXXG" evidence="9">
    <location>
        <begin position="320"/>
        <end position="325"/>
    </location>
</feature>
<dbReference type="InterPro" id="IPR056556">
    <property type="entry name" value="NTE1_P-loop_dom"/>
</dbReference>
<evidence type="ECO:0000313" key="13">
    <source>
        <dbReference type="Proteomes" id="UP000290204"/>
    </source>
</evidence>
<keyword evidence="6" id="KW-1133">Transmembrane helix</keyword>
<proteinExistence type="inferred from homology"/>
<feature type="active site" description="Nucleophile" evidence="9">
    <location>
        <position position="349"/>
    </location>
</feature>
<dbReference type="Gene3D" id="2.60.120.10">
    <property type="entry name" value="Jelly Rolls"/>
    <property type="match status" value="1"/>
</dbReference>
<evidence type="ECO:0000256" key="3">
    <source>
        <dbReference type="ARBA" id="ARBA00022692"/>
    </source>
</evidence>
<dbReference type="PROSITE" id="PS50042">
    <property type="entry name" value="CNMP_BINDING_3"/>
    <property type="match status" value="1"/>
</dbReference>
<dbReference type="GO" id="GO:0016042">
    <property type="term" value="P:lipid catabolic process"/>
    <property type="evidence" value="ECO:0007669"/>
    <property type="project" value="UniProtKB-UniRule"/>
</dbReference>
<comment type="similarity">
    <text evidence="2">Belongs to the NTE family.</text>
</comment>
<evidence type="ECO:0000259" key="10">
    <source>
        <dbReference type="PROSITE" id="PS50042"/>
    </source>
</evidence>
<evidence type="ECO:0000256" key="6">
    <source>
        <dbReference type="ARBA" id="ARBA00022989"/>
    </source>
</evidence>
<dbReference type="InterPro" id="IPR016035">
    <property type="entry name" value="Acyl_Trfase/lysoPLipase"/>
</dbReference>
<keyword evidence="4 9" id="KW-0378">Hydrolase</keyword>
<dbReference type="EMBL" id="SDHW01000007">
    <property type="protein sequence ID" value="RXK58098.1"/>
    <property type="molecule type" value="Genomic_DNA"/>
</dbReference>
<accession>A0A4Q1CES9</accession>
<keyword evidence="13" id="KW-1185">Reference proteome</keyword>
<feature type="short sequence motif" description="GXSXG" evidence="9">
    <location>
        <begin position="347"/>
        <end position="351"/>
    </location>
</feature>